<dbReference type="InterPro" id="IPR057326">
    <property type="entry name" value="KR_dom"/>
</dbReference>
<dbReference type="PRINTS" id="PR00081">
    <property type="entry name" value="GDHRDH"/>
</dbReference>
<organism evidence="5 6">
    <name type="scientific">Antrihabitans stalactiti</name>
    <dbReference type="NCBI Taxonomy" id="2584121"/>
    <lineage>
        <taxon>Bacteria</taxon>
        <taxon>Bacillati</taxon>
        <taxon>Actinomycetota</taxon>
        <taxon>Actinomycetes</taxon>
        <taxon>Mycobacteriales</taxon>
        <taxon>Nocardiaceae</taxon>
        <taxon>Antrihabitans</taxon>
    </lineage>
</organism>
<comment type="caution">
    <text evidence="5">The sequence shown here is derived from an EMBL/GenBank/DDBJ whole genome shotgun (WGS) entry which is preliminary data.</text>
</comment>
<dbReference type="PANTHER" id="PTHR43669">
    <property type="entry name" value="5-KETO-D-GLUCONATE 5-REDUCTASE"/>
    <property type="match status" value="1"/>
</dbReference>
<feature type="domain" description="Ketoreductase" evidence="4">
    <location>
        <begin position="4"/>
        <end position="193"/>
    </location>
</feature>
<dbReference type="PANTHER" id="PTHR43669:SF3">
    <property type="entry name" value="ALCOHOL DEHYDROGENASE, PUTATIVE (AFU_ORTHOLOGUE AFUA_3G03445)-RELATED"/>
    <property type="match status" value="1"/>
</dbReference>
<name>A0A848KHD6_9NOCA</name>
<dbReference type="SMART" id="SM00822">
    <property type="entry name" value="PKS_KR"/>
    <property type="match status" value="1"/>
</dbReference>
<dbReference type="SUPFAM" id="SSF51735">
    <property type="entry name" value="NAD(P)-binding Rossmann-fold domains"/>
    <property type="match status" value="1"/>
</dbReference>
<dbReference type="RefSeq" id="WP_169591921.1">
    <property type="nucleotide sequence ID" value="NZ_VCQU01000009.1"/>
</dbReference>
<dbReference type="AlphaFoldDB" id="A0A848KHD6"/>
<gene>
    <name evidence="5" type="ORF">FGL95_24335</name>
</gene>
<evidence type="ECO:0000313" key="5">
    <source>
        <dbReference type="EMBL" id="NMN98175.1"/>
    </source>
</evidence>
<evidence type="ECO:0000256" key="2">
    <source>
        <dbReference type="ARBA" id="ARBA00023002"/>
    </source>
</evidence>
<protein>
    <submittedName>
        <fullName evidence="5">SDR family oxidoreductase</fullName>
    </submittedName>
</protein>
<dbReference type="InterPro" id="IPR036291">
    <property type="entry name" value="NAD(P)-bd_dom_sf"/>
</dbReference>
<keyword evidence="6" id="KW-1185">Reference proteome</keyword>
<dbReference type="Pfam" id="PF00106">
    <property type="entry name" value="adh_short"/>
    <property type="match status" value="1"/>
</dbReference>
<evidence type="ECO:0000256" key="1">
    <source>
        <dbReference type="ARBA" id="ARBA00006484"/>
    </source>
</evidence>
<dbReference type="EMBL" id="VCQU01000009">
    <property type="protein sequence ID" value="NMN98175.1"/>
    <property type="molecule type" value="Genomic_DNA"/>
</dbReference>
<dbReference type="Gene3D" id="3.40.50.720">
    <property type="entry name" value="NAD(P)-binding Rossmann-like Domain"/>
    <property type="match status" value="1"/>
</dbReference>
<dbReference type="InterPro" id="IPR002347">
    <property type="entry name" value="SDR_fam"/>
</dbReference>
<reference evidence="5 6" key="1">
    <citation type="submission" date="2019-05" db="EMBL/GenBank/DDBJ databases">
        <authorList>
            <person name="Lee S.D."/>
        </authorList>
    </citation>
    <scope>NUCLEOTIDE SEQUENCE [LARGE SCALE GENOMIC DNA]</scope>
    <source>
        <strain evidence="5 6">YC2-7</strain>
    </source>
</reference>
<sequence length="260" mass="28219">MSKPTVFITGAASGIGRATALRFAREGYLVGIYDVDEPGLRSLREEIGKAGGASYAGLMNVADPAQWRSALKNFWSVHERLDVLINNAGVLTAGRFDEMDSATHQKMIDINFGGVVHGSQTAFPYLRATKGAQVVNMCSASAFYGQPELATYGATKAAVKSLTEALDLEWRRDDVRVIAIFPLFVQTKMIDGVETGSTKSLGVKLTPENVADEVWNATKKRSWIPTVHYVVGLQGKAFAAAAKYSPDWIVRTASRVLTRS</sequence>
<evidence type="ECO:0000259" key="4">
    <source>
        <dbReference type="SMART" id="SM00822"/>
    </source>
</evidence>
<accession>A0A848KHD6</accession>
<comment type="similarity">
    <text evidence="1 3">Belongs to the short-chain dehydrogenases/reductases (SDR) family.</text>
</comment>
<keyword evidence="2" id="KW-0560">Oxidoreductase</keyword>
<reference evidence="5 6" key="2">
    <citation type="submission" date="2020-06" db="EMBL/GenBank/DDBJ databases">
        <title>Antribacter stalactiti gen. nov., sp. nov., a new member of the family Nacardiaceae isolated from a cave.</title>
        <authorList>
            <person name="Kim I.S."/>
        </authorList>
    </citation>
    <scope>NUCLEOTIDE SEQUENCE [LARGE SCALE GENOMIC DNA]</scope>
    <source>
        <strain evidence="5 6">YC2-7</strain>
    </source>
</reference>
<dbReference type="NCBIfam" id="NF006123">
    <property type="entry name" value="PRK08267.1"/>
    <property type="match status" value="1"/>
</dbReference>
<evidence type="ECO:0000256" key="3">
    <source>
        <dbReference type="RuleBase" id="RU000363"/>
    </source>
</evidence>
<dbReference type="GO" id="GO:0016491">
    <property type="term" value="F:oxidoreductase activity"/>
    <property type="evidence" value="ECO:0007669"/>
    <property type="project" value="UniProtKB-KW"/>
</dbReference>
<proteinExistence type="inferred from homology"/>
<dbReference type="Proteomes" id="UP000535543">
    <property type="component" value="Unassembled WGS sequence"/>
</dbReference>
<evidence type="ECO:0000313" key="6">
    <source>
        <dbReference type="Proteomes" id="UP000535543"/>
    </source>
</evidence>
<dbReference type="PRINTS" id="PR00080">
    <property type="entry name" value="SDRFAMILY"/>
</dbReference>